<evidence type="ECO:0000313" key="12">
    <source>
        <dbReference type="RefSeq" id="XP_068077188.1"/>
    </source>
</evidence>
<feature type="region of interest" description="Disordered" evidence="9">
    <location>
        <begin position="157"/>
        <end position="184"/>
    </location>
</feature>
<evidence type="ECO:0000256" key="4">
    <source>
        <dbReference type="ARBA" id="ARBA00023125"/>
    </source>
</evidence>
<evidence type="ECO:0000313" key="13">
    <source>
        <dbReference type="ZFIN" id="ZDB-GENE-021206-4"/>
    </source>
</evidence>
<evidence type="ECO:0000256" key="6">
    <source>
        <dbReference type="ARBA" id="ARBA00023242"/>
    </source>
</evidence>
<dbReference type="Proteomes" id="UP000000437">
    <property type="component" value="Chromosome 5"/>
</dbReference>
<dbReference type="PROSITE" id="PS50071">
    <property type="entry name" value="HOMEOBOX_2"/>
    <property type="match status" value="1"/>
</dbReference>
<dbReference type="PANTHER" id="PTHR47777">
    <property type="entry name" value="HOMEOBOX PROTEIN SEBOX"/>
    <property type="match status" value="1"/>
</dbReference>
<dbReference type="ZFIN" id="ZDB-GENE-021206-4">
    <property type="gene designation" value="sebox"/>
</dbReference>
<keyword evidence="4 7" id="KW-0238">DNA-binding</keyword>
<keyword evidence="11" id="KW-1185">Reference proteome</keyword>
<dbReference type="FunFam" id="1.10.10.60:FF:000312">
    <property type="entry name" value="Mix-type homeobox gene 1"/>
    <property type="match status" value="1"/>
</dbReference>
<dbReference type="CDD" id="cd00086">
    <property type="entry name" value="homeodomain"/>
    <property type="match status" value="1"/>
</dbReference>
<dbReference type="GeneID" id="282666"/>
<protein>
    <submittedName>
        <fullName evidence="12">Homeobox protein SEBOX isoform X1</fullName>
    </submittedName>
</protein>
<dbReference type="Gene3D" id="1.10.10.60">
    <property type="entry name" value="Homeodomain-like"/>
    <property type="match status" value="1"/>
</dbReference>
<dbReference type="AlphaFoldDB" id="A0AB32TU47"/>
<keyword evidence="6 7" id="KW-0539">Nucleus</keyword>
<dbReference type="InterPro" id="IPR042223">
    <property type="entry name" value="SEBOX"/>
</dbReference>
<dbReference type="GO" id="GO:0006355">
    <property type="term" value="P:regulation of DNA-templated transcription"/>
    <property type="evidence" value="ECO:0000314"/>
    <property type="project" value="ZFIN"/>
</dbReference>
<dbReference type="InterPro" id="IPR001356">
    <property type="entry name" value="HD"/>
</dbReference>
<evidence type="ECO:0000256" key="8">
    <source>
        <dbReference type="RuleBase" id="RU000682"/>
    </source>
</evidence>
<evidence type="ECO:0000313" key="11">
    <source>
        <dbReference type="Proteomes" id="UP000000437"/>
    </source>
</evidence>
<feature type="DNA-binding region" description="Homeobox" evidence="7">
    <location>
        <begin position="98"/>
        <end position="157"/>
    </location>
</feature>
<keyword evidence="5 7" id="KW-0371">Homeobox</keyword>
<evidence type="ECO:0000256" key="3">
    <source>
        <dbReference type="ARBA" id="ARBA00022473"/>
    </source>
</evidence>
<evidence type="ECO:0000256" key="7">
    <source>
        <dbReference type="PROSITE-ProRule" id="PRU00108"/>
    </source>
</evidence>
<reference evidence="12" key="1">
    <citation type="submission" date="2025-08" db="UniProtKB">
        <authorList>
            <consortium name="RefSeq"/>
        </authorList>
    </citation>
    <scope>IDENTIFICATION</scope>
    <source>
        <strain evidence="12">Tuebingen</strain>
        <tissue evidence="12">Fibroblasts and whole tissue</tissue>
    </source>
</reference>
<dbReference type="PANTHER" id="PTHR47777:SF1">
    <property type="entry name" value="HOMEOBOX PROTEIN SEBOX"/>
    <property type="match status" value="1"/>
</dbReference>
<dbReference type="GO" id="GO:0005634">
    <property type="term" value="C:nucleus"/>
    <property type="evidence" value="ECO:0007669"/>
    <property type="project" value="UniProtKB-SubCell"/>
</dbReference>
<dbReference type="Pfam" id="PF00046">
    <property type="entry name" value="Homeodomain"/>
    <property type="match status" value="1"/>
</dbReference>
<dbReference type="SUPFAM" id="SSF46689">
    <property type="entry name" value="Homeodomain-like"/>
    <property type="match status" value="1"/>
</dbReference>
<dbReference type="RefSeq" id="XP_068077188.1">
    <property type="nucleotide sequence ID" value="XM_068221087.2"/>
</dbReference>
<keyword evidence="3" id="KW-0217">Developmental protein</keyword>
<dbReference type="SMART" id="SM00389">
    <property type="entry name" value="HOX"/>
    <property type="match status" value="1"/>
</dbReference>
<comment type="similarity">
    <text evidence="2">Belongs to the paired homeobox family.</text>
</comment>
<accession>A0AB32TU47</accession>
<dbReference type="GO" id="GO:0003007">
    <property type="term" value="P:heart morphogenesis"/>
    <property type="evidence" value="ECO:0000316"/>
    <property type="project" value="ZFIN"/>
</dbReference>
<dbReference type="GO" id="GO:0003677">
    <property type="term" value="F:DNA binding"/>
    <property type="evidence" value="ECO:0007669"/>
    <property type="project" value="UniProtKB-UniRule"/>
</dbReference>
<dbReference type="GO" id="GO:0007492">
    <property type="term" value="P:endoderm development"/>
    <property type="evidence" value="ECO:0000314"/>
    <property type="project" value="ZFIN"/>
</dbReference>
<dbReference type="InterPro" id="IPR009057">
    <property type="entry name" value="Homeodomain-like_sf"/>
</dbReference>
<dbReference type="AGR" id="ZFIN:ZDB-GENE-021206-4"/>
<proteinExistence type="inferred from homology"/>
<feature type="domain" description="Homeobox" evidence="10">
    <location>
        <begin position="96"/>
        <end position="156"/>
    </location>
</feature>
<organism evidence="11 12">
    <name type="scientific">Danio rerio</name>
    <name type="common">Zebrafish</name>
    <name type="synonym">Brachydanio rerio</name>
    <dbReference type="NCBI Taxonomy" id="7955"/>
    <lineage>
        <taxon>Eukaryota</taxon>
        <taxon>Metazoa</taxon>
        <taxon>Chordata</taxon>
        <taxon>Craniata</taxon>
        <taxon>Vertebrata</taxon>
        <taxon>Euteleostomi</taxon>
        <taxon>Actinopterygii</taxon>
        <taxon>Neopterygii</taxon>
        <taxon>Teleostei</taxon>
        <taxon>Ostariophysi</taxon>
        <taxon>Cypriniformes</taxon>
        <taxon>Danionidae</taxon>
        <taxon>Danioninae</taxon>
        <taxon>Danio</taxon>
    </lineage>
</organism>
<name>A0AB32TU47_DANRE</name>
<comment type="subcellular location">
    <subcellularLocation>
        <location evidence="1 7 8">Nucleus</location>
    </subcellularLocation>
</comment>
<evidence type="ECO:0000256" key="1">
    <source>
        <dbReference type="ARBA" id="ARBA00004123"/>
    </source>
</evidence>
<evidence type="ECO:0000256" key="2">
    <source>
        <dbReference type="ARBA" id="ARBA00005733"/>
    </source>
</evidence>
<gene>
    <name evidence="12 13" type="primary">sebox</name>
    <name evidence="12" type="synonym">og9x</name>
</gene>
<sequence length="333" mass="37849">MWGGGIKVESFFLFLIDDTLKGDTGAGGCEKGRVYRRIWTMALFYDQSFDLGLVQKINMETESDFIFNTNMLQFTDVTTKHMLSSPELDRTGHVEGQRKRKRTIFSRAQLSELERAFMITPYPDITLRERLAALTLLPESKIQVWFQNRRARSMKSKKLITPVSRRSPAKDCTFPATHPDLNLEQSPEANKSLRHHQQSLIRQALNPWPQNRPPISPDLPEILQWANRNSETPGDSSFSSCPSERIQHPFPNQSSSVWQMNCFAAHPEGLKSYCTTSQALYSSVSVDQMIPAHPSSLEEALQRQALTHYPQTSLGDISDLIYKAAVVTNLEEC</sequence>
<evidence type="ECO:0000259" key="10">
    <source>
        <dbReference type="PROSITE" id="PS50071"/>
    </source>
</evidence>
<evidence type="ECO:0000256" key="5">
    <source>
        <dbReference type="ARBA" id="ARBA00023155"/>
    </source>
</evidence>
<dbReference type="CTD" id="645832"/>
<evidence type="ECO:0000256" key="9">
    <source>
        <dbReference type="SAM" id="MobiDB-lite"/>
    </source>
</evidence>